<dbReference type="Pfam" id="PF07916">
    <property type="entry name" value="TraG_N"/>
    <property type="match status" value="1"/>
</dbReference>
<reference evidence="3 4" key="1">
    <citation type="submission" date="2015-11" db="EMBL/GenBank/DDBJ databases">
        <title>Genomic analysis of 38 Legionella species identifies large and diverse effector repertoires.</title>
        <authorList>
            <person name="Burstein D."/>
            <person name="Amaro F."/>
            <person name="Zusman T."/>
            <person name="Lifshitz Z."/>
            <person name="Cohen O."/>
            <person name="Gilbert J.A."/>
            <person name="Pupko T."/>
            <person name="Shuman H.A."/>
            <person name="Segal G."/>
        </authorList>
    </citation>
    <scope>NUCLEOTIDE SEQUENCE [LARGE SCALE GENOMIC DNA]</scope>
    <source>
        <strain evidence="3 4">ATCC 49505</strain>
    </source>
</reference>
<name>A0A0W0VSN1_9GAMM</name>
<dbReference type="EMBL" id="LNYK01000001">
    <property type="protein sequence ID" value="KTD23123.1"/>
    <property type="molecule type" value="Genomic_DNA"/>
</dbReference>
<dbReference type="OrthoDB" id="5645662at2"/>
<feature type="transmembrane region" description="Helical" evidence="1">
    <location>
        <begin position="64"/>
        <end position="83"/>
    </location>
</feature>
<keyword evidence="1" id="KW-0472">Membrane</keyword>
<keyword evidence="1" id="KW-0812">Transmembrane</keyword>
<organism evidence="3 4">
    <name type="scientific">Legionella londiniensis</name>
    <dbReference type="NCBI Taxonomy" id="45068"/>
    <lineage>
        <taxon>Bacteria</taxon>
        <taxon>Pseudomonadati</taxon>
        <taxon>Pseudomonadota</taxon>
        <taxon>Gammaproteobacteria</taxon>
        <taxon>Legionellales</taxon>
        <taxon>Legionellaceae</taxon>
        <taxon>Legionella</taxon>
    </lineage>
</organism>
<gene>
    <name evidence="3" type="ORF">Llon_0008</name>
</gene>
<evidence type="ECO:0000256" key="1">
    <source>
        <dbReference type="SAM" id="Phobius"/>
    </source>
</evidence>
<proteinExistence type="predicted"/>
<evidence type="ECO:0000313" key="3">
    <source>
        <dbReference type="EMBL" id="KTD23123.1"/>
    </source>
</evidence>
<dbReference type="RefSeq" id="WP_058528034.1">
    <property type="nucleotide sequence ID" value="NZ_CAAAHZ010000005.1"/>
</dbReference>
<evidence type="ECO:0000259" key="2">
    <source>
        <dbReference type="Pfam" id="PF07916"/>
    </source>
</evidence>
<accession>A0A0W0VSN1</accession>
<dbReference type="Proteomes" id="UP000054997">
    <property type="component" value="Unassembled WGS sequence"/>
</dbReference>
<feature type="transmembrane region" description="Helical" evidence="1">
    <location>
        <begin position="457"/>
        <end position="476"/>
    </location>
</feature>
<dbReference type="AlphaFoldDB" id="A0A0W0VSN1"/>
<keyword evidence="1" id="KW-1133">Transmembrane helix</keyword>
<dbReference type="PATRIC" id="fig|45068.5.peg.9"/>
<feature type="transmembrane region" description="Helical" evidence="1">
    <location>
        <begin position="412"/>
        <end position="436"/>
    </location>
</feature>
<protein>
    <submittedName>
        <fullName evidence="3">Membrane protein</fullName>
    </submittedName>
</protein>
<comment type="caution">
    <text evidence="3">The sequence shown here is derived from an EMBL/GenBank/DDBJ whole genome shotgun (WGS) entry which is preliminary data.</text>
</comment>
<keyword evidence="4" id="KW-1185">Reference proteome</keyword>
<feature type="transmembrane region" description="Helical" evidence="1">
    <location>
        <begin position="21"/>
        <end position="44"/>
    </location>
</feature>
<feature type="transmembrane region" description="Helical" evidence="1">
    <location>
        <begin position="386"/>
        <end position="406"/>
    </location>
</feature>
<dbReference type="InterPro" id="IPR012931">
    <property type="entry name" value="TraG_N_Proteobacteria"/>
</dbReference>
<feature type="domain" description="TraG N-terminal Proteobacteria" evidence="2">
    <location>
        <begin position="9"/>
        <end position="493"/>
    </location>
</feature>
<evidence type="ECO:0000313" key="4">
    <source>
        <dbReference type="Proteomes" id="UP000054997"/>
    </source>
</evidence>
<sequence length="517" mass="58263">MIVFNPLSLYTTYLGWQQYEIIFNALWQTGLLYLGFLAVGYRFLKNVLVPAGAFFAVEHALNHFLYELAITVLICGIFVYPCVPLETKALQFKPLCGLKSQSTATFGDTGTTYDEAFADVLTHQVKIPIGFAIIQNFMSSFTYSLMKVTGCTDSLQSIEGDLVSTYLPHDVREQALDFHRQCFIEARTQFNSDKHEQSELNALLKRYGGEDDLKWMGSKILQQLYYAKIHARHPVKGFTFNQAPNPNLQKAANRGDLSQEQLPEEGYPSCQQWWNKIKTDLVDVANKASFFNKHLNYYAMIERVRQYKLKHPKAWKADISAEDYIAKMLINDSKDMQLNSVRNVMDNNNGHVGSAITNSLVNVGQWAKSWTLTPLKRESIMQTLPVMQAFFMFFLIILTPIILSLSSYSPRALGSLCGLFVMSIFLQYLWHLVGFVERSVLDPLGENEAISAMKNMAVMFYFVAPVLLLRLSSHFGSDAGAGLMDMVSGSEKQSDQLSQSGMTTAKTGIKVASGMIR</sequence>
<dbReference type="STRING" id="45068.Llon_0008"/>